<reference evidence="1 2" key="1">
    <citation type="submission" date="2016-10" db="EMBL/GenBank/DDBJ databases">
        <authorList>
            <person name="de Groot N.N."/>
        </authorList>
    </citation>
    <scope>NUCLEOTIDE SEQUENCE [LARGE SCALE GENOMIC DNA]</scope>
    <source>
        <strain evidence="1 2">CGMCC 1.9157</strain>
    </source>
</reference>
<dbReference type="Proteomes" id="UP000199236">
    <property type="component" value="Unassembled WGS sequence"/>
</dbReference>
<keyword evidence="2" id="KW-1185">Reference proteome</keyword>
<evidence type="ECO:0000313" key="1">
    <source>
        <dbReference type="EMBL" id="SFP12306.1"/>
    </source>
</evidence>
<protein>
    <submittedName>
        <fullName evidence="1">Uncharacterized protein</fullName>
    </submittedName>
</protein>
<gene>
    <name evidence="1" type="ORF">SAMN04488056_12311</name>
</gene>
<dbReference type="EMBL" id="FOVR01000023">
    <property type="protein sequence ID" value="SFP12306.1"/>
    <property type="molecule type" value="Genomic_DNA"/>
</dbReference>
<dbReference type="AlphaFoldDB" id="A0A1I5MTJ3"/>
<evidence type="ECO:0000313" key="2">
    <source>
        <dbReference type="Proteomes" id="UP000199236"/>
    </source>
</evidence>
<proteinExistence type="predicted"/>
<dbReference type="RefSeq" id="WP_090075596.1">
    <property type="nucleotide sequence ID" value="NZ_FOVR01000023.1"/>
</dbReference>
<dbReference type="STRING" id="655353.SAMN04488056_12311"/>
<sequence length="142" mass="15835">MRKRVALVLGFLVLGTGAFLVNQRIVDVKNRRCNDDLVSHSQKLDSIISELQRIKALDAFLSNKAIPPIEKMKALKGSNLEIDAKALNGATYTNRSVSIARAGMLNDIENELWGINTSTEYFNRECSSMGADLPIIDIEDYY</sequence>
<name>A0A1I5MTJ3_9HYPH</name>
<accession>A0A1I5MTJ3</accession>
<organism evidence="1 2">
    <name type="scientific">Cohaesibacter marisflavi</name>
    <dbReference type="NCBI Taxonomy" id="655353"/>
    <lineage>
        <taxon>Bacteria</taxon>
        <taxon>Pseudomonadati</taxon>
        <taxon>Pseudomonadota</taxon>
        <taxon>Alphaproteobacteria</taxon>
        <taxon>Hyphomicrobiales</taxon>
        <taxon>Cohaesibacteraceae</taxon>
    </lineage>
</organism>